<evidence type="ECO:0000313" key="12">
    <source>
        <dbReference type="EMBL" id="GAD00565.1"/>
    </source>
</evidence>
<evidence type="ECO:0000259" key="11">
    <source>
        <dbReference type="PROSITE" id="PS51144"/>
    </source>
</evidence>
<dbReference type="CDD" id="cd03124">
    <property type="entry name" value="alpha_CA_prokaryotic_like"/>
    <property type="match status" value="1"/>
</dbReference>
<dbReference type="PROSITE" id="PS00162">
    <property type="entry name" value="ALPHA_CA_1"/>
    <property type="match status" value="1"/>
</dbReference>
<dbReference type="Pfam" id="PF00194">
    <property type="entry name" value="Carb_anhydrase"/>
    <property type="match status" value="1"/>
</dbReference>
<dbReference type="OrthoDB" id="5327615at2"/>
<dbReference type="InterPro" id="IPR023561">
    <property type="entry name" value="Carbonic_anhydrase_a-class"/>
</dbReference>
<evidence type="ECO:0000256" key="1">
    <source>
        <dbReference type="ARBA" id="ARBA00001947"/>
    </source>
</evidence>
<evidence type="ECO:0000256" key="6">
    <source>
        <dbReference type="ARBA" id="ARBA00022723"/>
    </source>
</evidence>
<protein>
    <recommendedName>
        <fullName evidence="5 10">Carbonic anhydrase</fullName>
        <ecNumber evidence="4 10">4.2.1.1</ecNumber>
    </recommendedName>
</protein>
<evidence type="ECO:0000256" key="10">
    <source>
        <dbReference type="RuleBase" id="RU367011"/>
    </source>
</evidence>
<keyword evidence="10" id="KW-0732">Signal</keyword>
<comment type="function">
    <text evidence="2 10">Reversible hydration of carbon dioxide.</text>
</comment>
<dbReference type="EC" id="4.2.1.1" evidence="4 10"/>
<evidence type="ECO:0000256" key="5">
    <source>
        <dbReference type="ARBA" id="ARBA00014628"/>
    </source>
</evidence>
<feature type="chain" id="PRO_5025097807" description="Carbonic anhydrase" evidence="10">
    <location>
        <begin position="24"/>
        <end position="248"/>
    </location>
</feature>
<gene>
    <name evidence="12" type="ORF">AALB_0645</name>
</gene>
<dbReference type="InterPro" id="IPR036398">
    <property type="entry name" value="CA_dom_sf"/>
</dbReference>
<dbReference type="InterPro" id="IPR001148">
    <property type="entry name" value="CA_dom"/>
</dbReference>
<dbReference type="SMART" id="SM01057">
    <property type="entry name" value="Carb_anhydrase"/>
    <property type="match status" value="1"/>
</dbReference>
<dbReference type="PANTHER" id="PTHR18952">
    <property type="entry name" value="CARBONIC ANHYDRASE"/>
    <property type="match status" value="1"/>
</dbReference>
<dbReference type="Gene3D" id="3.10.200.10">
    <property type="entry name" value="Alpha carbonic anhydrase"/>
    <property type="match status" value="1"/>
</dbReference>
<reference evidence="12" key="1">
    <citation type="journal article" date="2013" name="Genome Announc.">
        <title>Draft Genome Sequence of Agarivorans albus Strain MKT 106T, an Agarolytic Marine Bacterium.</title>
        <authorList>
            <person name="Yasuike M."/>
            <person name="Nakamura Y."/>
            <person name="Kai W."/>
            <person name="Fujiwara A."/>
            <person name="Fukui Y."/>
            <person name="Satomi M."/>
            <person name="Sano M."/>
        </authorList>
    </citation>
    <scope>NUCLEOTIDE SEQUENCE [LARGE SCALE GENOMIC DNA]</scope>
</reference>
<name>R9PGR4_AGAAL</name>
<comment type="catalytic activity">
    <reaction evidence="9 10">
        <text>hydrogencarbonate + H(+) = CO2 + H2O</text>
        <dbReference type="Rhea" id="RHEA:10748"/>
        <dbReference type="ChEBI" id="CHEBI:15377"/>
        <dbReference type="ChEBI" id="CHEBI:15378"/>
        <dbReference type="ChEBI" id="CHEBI:16526"/>
        <dbReference type="ChEBI" id="CHEBI:17544"/>
        <dbReference type="EC" id="4.2.1.1"/>
    </reaction>
</comment>
<comment type="cofactor">
    <cofactor evidence="1 10">
        <name>Zn(2+)</name>
        <dbReference type="ChEBI" id="CHEBI:29105"/>
    </cofactor>
</comment>
<dbReference type="PANTHER" id="PTHR18952:SF265">
    <property type="entry name" value="CARBONIC ANHYDRASE"/>
    <property type="match status" value="1"/>
</dbReference>
<evidence type="ECO:0000256" key="4">
    <source>
        <dbReference type="ARBA" id="ARBA00012925"/>
    </source>
</evidence>
<evidence type="ECO:0000256" key="7">
    <source>
        <dbReference type="ARBA" id="ARBA00022833"/>
    </source>
</evidence>
<keyword evidence="13" id="KW-1185">Reference proteome</keyword>
<feature type="domain" description="Alpha-carbonic anhydrase" evidence="11">
    <location>
        <begin position="27"/>
        <end position="248"/>
    </location>
</feature>
<dbReference type="RefSeq" id="WP_016400333.1">
    <property type="nucleotide sequence ID" value="NZ_BARX01000003.1"/>
</dbReference>
<evidence type="ECO:0000256" key="2">
    <source>
        <dbReference type="ARBA" id="ARBA00002904"/>
    </source>
</evidence>
<dbReference type="GO" id="GO:0008270">
    <property type="term" value="F:zinc ion binding"/>
    <property type="evidence" value="ECO:0007669"/>
    <property type="project" value="UniProtKB-UniRule"/>
</dbReference>
<evidence type="ECO:0000313" key="13">
    <source>
        <dbReference type="Proteomes" id="UP000014461"/>
    </source>
</evidence>
<comment type="similarity">
    <text evidence="3 10">Belongs to the alpha-carbonic anhydrase family.</text>
</comment>
<dbReference type="GO" id="GO:0004089">
    <property type="term" value="F:carbonate dehydratase activity"/>
    <property type="evidence" value="ECO:0007669"/>
    <property type="project" value="UniProtKB-UniRule"/>
</dbReference>
<organism evidence="12 13">
    <name type="scientific">Agarivorans albus MKT 106</name>
    <dbReference type="NCBI Taxonomy" id="1331007"/>
    <lineage>
        <taxon>Bacteria</taxon>
        <taxon>Pseudomonadati</taxon>
        <taxon>Pseudomonadota</taxon>
        <taxon>Gammaproteobacteria</taxon>
        <taxon>Alteromonadales</taxon>
        <taxon>Alteromonadaceae</taxon>
        <taxon>Agarivorans</taxon>
    </lineage>
</organism>
<dbReference type="InterPro" id="IPR041891">
    <property type="entry name" value="Alpha_CA_prokaryot-like"/>
</dbReference>
<dbReference type="SUPFAM" id="SSF51069">
    <property type="entry name" value="Carbonic anhydrase"/>
    <property type="match status" value="1"/>
</dbReference>
<accession>R9PGR4</accession>
<keyword evidence="7 10" id="KW-0862">Zinc</keyword>
<dbReference type="PROSITE" id="PS51144">
    <property type="entry name" value="ALPHA_CA_2"/>
    <property type="match status" value="1"/>
</dbReference>
<evidence type="ECO:0000256" key="8">
    <source>
        <dbReference type="ARBA" id="ARBA00023239"/>
    </source>
</evidence>
<dbReference type="AlphaFoldDB" id="R9PGR4"/>
<comment type="caution">
    <text evidence="12">The sequence shown here is derived from an EMBL/GenBank/DDBJ whole genome shotgun (WGS) entry which is preliminary data.</text>
</comment>
<proteinExistence type="inferred from homology"/>
<dbReference type="EMBL" id="BARX01000003">
    <property type="protein sequence ID" value="GAD00565.1"/>
    <property type="molecule type" value="Genomic_DNA"/>
</dbReference>
<dbReference type="Proteomes" id="UP000014461">
    <property type="component" value="Unassembled WGS sequence"/>
</dbReference>
<keyword evidence="6 10" id="KW-0479">Metal-binding</keyword>
<sequence length="248" mass="26959">MNKQQLKSVMISAVLGFSGSVLAQGNGHWDYSGHQGPEHWGELAPEFSLCASGKNQSPINIAGTTKGELPTLALSYKAAGSEVINNGHTIQVNYQPGSSISLAGHSFELKQFHFHSPSENTLKGKSFPLEAHFVHADEDGHLAVVAVMFEQGDENQELAKAWAQMPKHAGEQAALLDPVDGLALWPKSHEYYRFNGSLTTPPCSEGVTWLVLKKPVSASEQQIRDFTAVMKHPNNRPVQAVNARVIVE</sequence>
<keyword evidence="8 10" id="KW-0456">Lyase</keyword>
<evidence type="ECO:0000256" key="3">
    <source>
        <dbReference type="ARBA" id="ARBA00010718"/>
    </source>
</evidence>
<feature type="signal peptide" evidence="10">
    <location>
        <begin position="1"/>
        <end position="23"/>
    </location>
</feature>
<evidence type="ECO:0000256" key="9">
    <source>
        <dbReference type="ARBA" id="ARBA00048348"/>
    </source>
</evidence>
<dbReference type="STRING" id="1331007.AALB_0645"/>
<dbReference type="InterPro" id="IPR018338">
    <property type="entry name" value="Carbonic_anhydrase_a-class_CS"/>
</dbReference>